<feature type="transmembrane region" description="Helical" evidence="10">
    <location>
        <begin position="111"/>
        <end position="132"/>
    </location>
</feature>
<dbReference type="PANTHER" id="PTHR10010:SF35">
    <property type="entry name" value="SODIUM-DEPENDENT PHOSPHATE TRANSPORT PROTEIN 2C"/>
    <property type="match status" value="1"/>
</dbReference>
<feature type="transmembrane region" description="Helical" evidence="10">
    <location>
        <begin position="392"/>
        <end position="413"/>
    </location>
</feature>
<proteinExistence type="inferred from homology"/>
<evidence type="ECO:0000256" key="4">
    <source>
        <dbReference type="ARBA" id="ARBA00022692"/>
    </source>
</evidence>
<sequence length="548" mass="58142">MPNSLASDQVSPPNLDTIDLVDCSLSNAGNSSSVPVLEEGTMDPWALPQQKDTGQLKGKMAGDIFKDSVVLSNPVAGLVVGVLVTVLVQSSSTSSSIVVSMVASQLLTVQVSVPVIMGVNVGTSVISTLVSMAQSGDRDAFRRAFNGSAVHGVFNWLTVLVLLPLESATAMLARLSHRILGAASLQPGGQAPGILKVLTQPLTHLIVQLEGSVIAGNATNSSLIKRWCGVRAETVRCPVPVLRLASDLPNHPTHSDPCVLWAPPARWTYPAVGCILLAGSLLVLCLCLVLMVKLLHSLLRGRLAQAVRTVINADFPFPCGWLGGYLAILVGAGLTFLLQSSSVFTAAIVPLMGVGVISLDRAYPLLLGSNVGTTATALLAALASPADMLFPAVQVALIHFLFNLAGILLWYLVPILRLPIPLAKRFGDLTARYRWVAIVYLLLTFLLLPLAAFGLSLAGSAVLAAVGAPLVGLVLLVILVNVLQRRRPSWLPHCLQSWAWLPLWLHSLEPWDRLVTHCCPGRACGPPQTTTKEAHCYGNPEILASQQL</sequence>
<evidence type="ECO:0000256" key="8">
    <source>
        <dbReference type="ARBA" id="ARBA00023136"/>
    </source>
</evidence>
<dbReference type="GO" id="GO:0016324">
    <property type="term" value="C:apical plasma membrane"/>
    <property type="evidence" value="ECO:0007669"/>
    <property type="project" value="UniProtKB-SubCell"/>
</dbReference>
<name>A0AA41NDS9_SCICA</name>
<dbReference type="GO" id="GO:0030643">
    <property type="term" value="P:intracellular phosphate ion homeostasis"/>
    <property type="evidence" value="ECO:0007669"/>
    <property type="project" value="TreeGrafter"/>
</dbReference>
<protein>
    <submittedName>
        <fullName evidence="11">Sodium-dependent phosphate transport protein 2C</fullName>
    </submittedName>
</protein>
<feature type="transmembrane region" description="Helical" evidence="10">
    <location>
        <begin position="144"/>
        <end position="165"/>
    </location>
</feature>
<dbReference type="Pfam" id="PF02690">
    <property type="entry name" value="Na_Pi_cotrans"/>
    <property type="match status" value="2"/>
</dbReference>
<dbReference type="GO" id="GO:0005436">
    <property type="term" value="F:sodium:phosphate symporter activity"/>
    <property type="evidence" value="ECO:0007669"/>
    <property type="project" value="InterPro"/>
</dbReference>
<keyword evidence="5" id="KW-0813">Transport</keyword>
<reference evidence="11" key="1">
    <citation type="submission" date="2020-03" db="EMBL/GenBank/DDBJ databases">
        <title>Studies in the Genomics of Life Span.</title>
        <authorList>
            <person name="Glass D."/>
        </authorList>
    </citation>
    <scope>NUCLEOTIDE SEQUENCE</scope>
    <source>
        <strain evidence="11">SUZIE</strain>
        <tissue evidence="11">Muscle</tissue>
    </source>
</reference>
<dbReference type="GO" id="GO:0005903">
    <property type="term" value="C:brush border"/>
    <property type="evidence" value="ECO:0007669"/>
    <property type="project" value="TreeGrafter"/>
</dbReference>
<dbReference type="EMBL" id="JAATJV010423623">
    <property type="protein sequence ID" value="MBZ3888520.1"/>
    <property type="molecule type" value="Genomic_DNA"/>
</dbReference>
<evidence type="ECO:0000256" key="1">
    <source>
        <dbReference type="ARBA" id="ARBA00004424"/>
    </source>
</evidence>
<evidence type="ECO:0000256" key="2">
    <source>
        <dbReference type="ARBA" id="ARBA00005808"/>
    </source>
</evidence>
<keyword evidence="6 10" id="KW-1133">Transmembrane helix</keyword>
<keyword evidence="8 10" id="KW-0472">Membrane</keyword>
<evidence type="ECO:0000256" key="6">
    <source>
        <dbReference type="ARBA" id="ARBA00022989"/>
    </source>
</evidence>
<evidence type="ECO:0000256" key="5">
    <source>
        <dbReference type="ARBA" id="ARBA00022847"/>
    </source>
</evidence>
<comment type="similarity">
    <text evidence="2">Belongs to the SLC34A transporter family.</text>
</comment>
<feature type="transmembrane region" description="Helical" evidence="10">
    <location>
        <begin position="69"/>
        <end position="91"/>
    </location>
</feature>
<dbReference type="GO" id="GO:0031982">
    <property type="term" value="C:vesicle"/>
    <property type="evidence" value="ECO:0007669"/>
    <property type="project" value="TreeGrafter"/>
</dbReference>
<keyword evidence="12" id="KW-1185">Reference proteome</keyword>
<evidence type="ECO:0000256" key="7">
    <source>
        <dbReference type="ARBA" id="ARBA00023053"/>
    </source>
</evidence>
<gene>
    <name evidence="11" type="ORF">SUZIE_198365</name>
</gene>
<keyword evidence="9" id="KW-0406">Ion transport</keyword>
<feature type="transmembrane region" description="Helical" evidence="10">
    <location>
        <begin position="461"/>
        <end position="483"/>
    </location>
</feature>
<keyword evidence="5" id="KW-0769">Symport</keyword>
<organism evidence="11 12">
    <name type="scientific">Sciurus carolinensis</name>
    <name type="common">Eastern gray squirrel</name>
    <dbReference type="NCBI Taxonomy" id="30640"/>
    <lineage>
        <taxon>Eukaryota</taxon>
        <taxon>Metazoa</taxon>
        <taxon>Chordata</taxon>
        <taxon>Craniata</taxon>
        <taxon>Vertebrata</taxon>
        <taxon>Euteleostomi</taxon>
        <taxon>Mammalia</taxon>
        <taxon>Eutheria</taxon>
        <taxon>Euarchontoglires</taxon>
        <taxon>Glires</taxon>
        <taxon>Rodentia</taxon>
        <taxon>Sciuromorpha</taxon>
        <taxon>Sciuridae</taxon>
        <taxon>Sciurinae</taxon>
        <taxon>Sciurini</taxon>
        <taxon>Sciurus</taxon>
    </lineage>
</organism>
<dbReference type="GO" id="GO:0044341">
    <property type="term" value="P:sodium-dependent phosphate transport"/>
    <property type="evidence" value="ECO:0007669"/>
    <property type="project" value="InterPro"/>
</dbReference>
<feature type="transmembrane region" description="Helical" evidence="10">
    <location>
        <begin position="315"/>
        <end position="337"/>
    </location>
</feature>
<evidence type="ECO:0000313" key="11">
    <source>
        <dbReference type="EMBL" id="MBZ3888520.1"/>
    </source>
</evidence>
<evidence type="ECO:0000256" key="9">
    <source>
        <dbReference type="ARBA" id="ARBA00023201"/>
    </source>
</evidence>
<accession>A0AA41NDS9</accession>
<feature type="transmembrane region" description="Helical" evidence="10">
    <location>
        <begin position="269"/>
        <end position="295"/>
    </location>
</feature>
<comment type="caution">
    <text evidence="11">The sequence shown here is derived from an EMBL/GenBank/DDBJ whole genome shotgun (WGS) entry which is preliminary data.</text>
</comment>
<keyword evidence="4 10" id="KW-0812">Transmembrane</keyword>
<keyword evidence="9" id="KW-0739">Sodium transport</keyword>
<comment type="subcellular location">
    <subcellularLocation>
        <location evidence="1">Apical cell membrane</location>
        <topology evidence="1">Multi-pass membrane protein</topology>
    </subcellularLocation>
</comment>
<evidence type="ECO:0000313" key="12">
    <source>
        <dbReference type="Proteomes" id="UP001166674"/>
    </source>
</evidence>
<dbReference type="Proteomes" id="UP001166674">
    <property type="component" value="Unassembled WGS sequence"/>
</dbReference>
<feature type="transmembrane region" description="Helical" evidence="10">
    <location>
        <begin position="343"/>
        <end position="359"/>
    </location>
</feature>
<keyword evidence="3" id="KW-1003">Cell membrane</keyword>
<dbReference type="PANTHER" id="PTHR10010">
    <property type="entry name" value="SOLUTE CARRIER FAMILY 34 SODIUM PHOSPHATE , MEMBER 2-RELATED"/>
    <property type="match status" value="1"/>
</dbReference>
<dbReference type="AlphaFoldDB" id="A0AA41NDS9"/>
<dbReference type="InterPro" id="IPR003841">
    <property type="entry name" value="Na/Pi_transpt"/>
</dbReference>
<feature type="transmembrane region" description="Helical" evidence="10">
    <location>
        <begin position="366"/>
        <end position="386"/>
    </location>
</feature>
<evidence type="ECO:0000256" key="10">
    <source>
        <dbReference type="SAM" id="Phobius"/>
    </source>
</evidence>
<feature type="transmembrane region" description="Helical" evidence="10">
    <location>
        <begin position="433"/>
        <end position="455"/>
    </location>
</feature>
<dbReference type="NCBIfam" id="TIGR01013">
    <property type="entry name" value="2a58"/>
    <property type="match status" value="1"/>
</dbReference>
<evidence type="ECO:0000256" key="3">
    <source>
        <dbReference type="ARBA" id="ARBA00022475"/>
    </source>
</evidence>
<keyword evidence="7" id="KW-0915">Sodium</keyword>